<comment type="caution">
    <text evidence="1">The sequence shown here is derived from an EMBL/GenBank/DDBJ whole genome shotgun (WGS) entry which is preliminary data.</text>
</comment>
<dbReference type="EMBL" id="SUTG01000018">
    <property type="protein sequence ID" value="MBE6512480.1"/>
    <property type="molecule type" value="Genomic_DNA"/>
</dbReference>
<dbReference type="InterPro" id="IPR011990">
    <property type="entry name" value="TPR-like_helical_dom_sf"/>
</dbReference>
<organism evidence="1 2">
    <name type="scientific">Methanobrevibacter olleyae</name>
    <dbReference type="NCBI Taxonomy" id="294671"/>
    <lineage>
        <taxon>Archaea</taxon>
        <taxon>Methanobacteriati</taxon>
        <taxon>Methanobacteriota</taxon>
        <taxon>Methanomada group</taxon>
        <taxon>Methanobacteria</taxon>
        <taxon>Methanobacteriales</taxon>
        <taxon>Methanobacteriaceae</taxon>
        <taxon>Methanobrevibacter</taxon>
    </lineage>
</organism>
<proteinExistence type="predicted"/>
<sequence>MEIHCKDCGGNKFARKEEMYICTSCGREYSAFEVIELTDDVISDQKTYQSKKGSITEKTKDFHPKKPLSYYESALKRNPNDFNAQLNIIYLNADKAKVTEIIPYIRKMINISPKILKSIKDSHLNEDKEMEAIWEVSGVFQITAVTFKNSEDTNARKIANEAYAQRVNKEWYLRILELTKLFFTFGDDLESIFDGKYRDLAVNSYKTGIWYYLDIIKLADNQDVHIKKIRHYEEKIRLVEPDFESKLDLKVSKSKDSFFGRLFSRK</sequence>
<name>A0A8T3VR72_METOL</name>
<evidence type="ECO:0000313" key="2">
    <source>
        <dbReference type="Proteomes" id="UP000732619"/>
    </source>
</evidence>
<evidence type="ECO:0000313" key="1">
    <source>
        <dbReference type="EMBL" id="MBE6512480.1"/>
    </source>
</evidence>
<dbReference type="AlphaFoldDB" id="A0A8T3VR72"/>
<dbReference type="Gene3D" id="1.25.40.10">
    <property type="entry name" value="Tetratricopeptide repeat domain"/>
    <property type="match status" value="1"/>
</dbReference>
<reference evidence="1" key="1">
    <citation type="submission" date="2019-04" db="EMBL/GenBank/DDBJ databases">
        <title>Evolution of Biomass-Degrading Anaerobic Consortia Revealed by Metagenomics.</title>
        <authorList>
            <person name="Peng X."/>
        </authorList>
    </citation>
    <scope>NUCLEOTIDE SEQUENCE</scope>
    <source>
        <strain evidence="1">SIG14</strain>
    </source>
</reference>
<gene>
    <name evidence="1" type="ORF">E7Z75_04985</name>
</gene>
<protein>
    <submittedName>
        <fullName evidence="1">Uncharacterized protein</fullName>
    </submittedName>
</protein>
<dbReference type="Proteomes" id="UP000732619">
    <property type="component" value="Unassembled WGS sequence"/>
</dbReference>
<accession>A0A8T3VR72</accession>